<dbReference type="AlphaFoldDB" id="A0A7W4JVW4"/>
<dbReference type="EMBL" id="JABEQF010000026">
    <property type="protein sequence ID" value="MBB2191891.1"/>
    <property type="molecule type" value="Genomic_DNA"/>
</dbReference>
<dbReference type="Gene3D" id="2.60.40.1880">
    <property type="entry name" value="Invasion associated locus B (IalB) protein"/>
    <property type="match status" value="1"/>
</dbReference>
<accession>A0A7W4JVW4</accession>
<gene>
    <name evidence="2" type="ORF">HLH34_18325</name>
</gene>
<dbReference type="Pfam" id="PF06776">
    <property type="entry name" value="IalB"/>
    <property type="match status" value="1"/>
</dbReference>
<organism evidence="2 3">
    <name type="scientific">Gluconacetobacter azotocaptans</name>
    <dbReference type="NCBI Taxonomy" id="142834"/>
    <lineage>
        <taxon>Bacteria</taxon>
        <taxon>Pseudomonadati</taxon>
        <taxon>Pseudomonadota</taxon>
        <taxon>Alphaproteobacteria</taxon>
        <taxon>Acetobacterales</taxon>
        <taxon>Acetobacteraceae</taxon>
        <taxon>Gluconacetobacter</taxon>
    </lineage>
</organism>
<dbReference type="RefSeq" id="WP_183121001.1">
    <property type="nucleotide sequence ID" value="NZ_JABEQF010000026.1"/>
</dbReference>
<dbReference type="InterPro" id="IPR038696">
    <property type="entry name" value="IalB_sf"/>
</dbReference>
<dbReference type="Proteomes" id="UP000555756">
    <property type="component" value="Unassembled WGS sequence"/>
</dbReference>
<sequence length="223" mass="22608">MKISTPVSLVAVAGVAAATLALGAKYSGNPVSPAPARASTHTAAPAASAAPPAGTAAPASSLAQLSQSSGQWAYRCLYAKAPTSGPVLCTVEQHLVVQNPQKQAVQVGDVLFSRNRTAGAALSAAYQLTVRMPLLVSLVRPPTIAIDDGTPVPLTWQVCAASGCIARLATLPDAFLSNAQHGKVGHIQIGTVQGGTVTINFDLAGLDTAVGTLDTWAHRQSPS</sequence>
<name>A0A7W4JVW4_9PROT</name>
<feature type="compositionally biased region" description="Low complexity" evidence="1">
    <location>
        <begin position="34"/>
        <end position="51"/>
    </location>
</feature>
<protein>
    <submittedName>
        <fullName evidence="2">Invasion protein</fullName>
    </submittedName>
</protein>
<evidence type="ECO:0000313" key="2">
    <source>
        <dbReference type="EMBL" id="MBB2191891.1"/>
    </source>
</evidence>
<evidence type="ECO:0000256" key="1">
    <source>
        <dbReference type="SAM" id="MobiDB-lite"/>
    </source>
</evidence>
<reference evidence="2 3" key="1">
    <citation type="submission" date="2020-04" db="EMBL/GenBank/DDBJ databases">
        <title>Description of novel Gluconacetobacter.</title>
        <authorList>
            <person name="Sombolestani A."/>
        </authorList>
    </citation>
    <scope>NUCLEOTIDE SEQUENCE [LARGE SCALE GENOMIC DNA]</scope>
    <source>
        <strain evidence="2 3">LMG 21311</strain>
    </source>
</reference>
<comment type="caution">
    <text evidence="2">The sequence shown here is derived from an EMBL/GenBank/DDBJ whole genome shotgun (WGS) entry which is preliminary data.</text>
</comment>
<proteinExistence type="predicted"/>
<feature type="region of interest" description="Disordered" evidence="1">
    <location>
        <begin position="31"/>
        <end position="51"/>
    </location>
</feature>
<keyword evidence="3" id="KW-1185">Reference proteome</keyword>
<evidence type="ECO:0000313" key="3">
    <source>
        <dbReference type="Proteomes" id="UP000555756"/>
    </source>
</evidence>
<dbReference type="InterPro" id="IPR010642">
    <property type="entry name" value="Invasion_prot_B"/>
</dbReference>